<evidence type="ECO:0000256" key="6">
    <source>
        <dbReference type="RuleBase" id="RU003423"/>
    </source>
</evidence>
<evidence type="ECO:0000256" key="5">
    <source>
        <dbReference type="ARBA" id="ARBA00023315"/>
    </source>
</evidence>
<accession>A0ABU2JD30</accession>
<dbReference type="Proteomes" id="UP001183176">
    <property type="component" value="Unassembled WGS sequence"/>
</dbReference>
<evidence type="ECO:0000256" key="4">
    <source>
        <dbReference type="ARBA" id="ARBA00022823"/>
    </source>
</evidence>
<dbReference type="InterPro" id="IPR023213">
    <property type="entry name" value="CAT-like_dom_sf"/>
</dbReference>
<dbReference type="RefSeq" id="WP_311424036.1">
    <property type="nucleotide sequence ID" value="NZ_JAVREH010000024.1"/>
</dbReference>
<dbReference type="InterPro" id="IPR036625">
    <property type="entry name" value="E3-bd_dom_sf"/>
</dbReference>
<evidence type="ECO:0000259" key="9">
    <source>
        <dbReference type="PROSITE" id="PS51826"/>
    </source>
</evidence>
<feature type="domain" description="Lipoyl-binding" evidence="8">
    <location>
        <begin position="4"/>
        <end position="79"/>
    </location>
</feature>
<sequence length="476" mass="49494">MAELKQFKLPDVGEGLTEADILRWEVRVGDPVVVNQVLVEVETAKAAVELPSPFAGVVHELHFAEGTTVDVGQPIITIRVGAGELPSDAAQPVNGSGPTQPLVGGGAEDMIPTPPADGGVSPDGTDSSGPSAPAVERQAVLVGYGVSGERARRRKRSQPSAALPAPSANPAFDVTPGTTAAVAVVNPDRTVLAKPPVRKLAKSLGVDLSTVIATGPNGTISREDVQQAISMPPAATAVPARGAETRIPIKGVRKHTAAAMVASAFTAPHVTEFITVDVSEMMELRKRIEARAEFKGVKVSPLLFVARAVLWAAERTPIINSTWDEAAGEIVIKHHVNLGIAAATERGLIVPNIKNSGALSLLELAGALTDLTETARSGKTAPADMSGGTFTITNVGVFGIDTGTPILNPGEAAILAFGAIRRQPWVVGTGDDERIEPRWITQLAVSFDHRSVDGQQGSEFLADVAAVLRDPGLALL</sequence>
<dbReference type="PROSITE" id="PS50968">
    <property type="entry name" value="BIOTINYL_LIPOYL"/>
    <property type="match status" value="1"/>
</dbReference>
<dbReference type="GO" id="GO:0016746">
    <property type="term" value="F:acyltransferase activity"/>
    <property type="evidence" value="ECO:0007669"/>
    <property type="project" value="UniProtKB-KW"/>
</dbReference>
<dbReference type="SUPFAM" id="SSF47005">
    <property type="entry name" value="Peripheral subunit-binding domain of 2-oxo acid dehydrogenase complex"/>
    <property type="match status" value="1"/>
</dbReference>
<dbReference type="InterPro" id="IPR004167">
    <property type="entry name" value="PSBD"/>
</dbReference>
<dbReference type="Gene3D" id="4.10.320.10">
    <property type="entry name" value="E3-binding domain"/>
    <property type="match status" value="1"/>
</dbReference>
<name>A0ABU2JD30_9ACTN</name>
<evidence type="ECO:0000259" key="8">
    <source>
        <dbReference type="PROSITE" id="PS50968"/>
    </source>
</evidence>
<evidence type="ECO:0000313" key="11">
    <source>
        <dbReference type="Proteomes" id="UP001183176"/>
    </source>
</evidence>
<keyword evidence="3 6" id="KW-0808">Transferase</keyword>
<dbReference type="Pfam" id="PF02817">
    <property type="entry name" value="E3_binding"/>
    <property type="match status" value="1"/>
</dbReference>
<comment type="cofactor">
    <cofactor evidence="1 6">
        <name>(R)-lipoate</name>
        <dbReference type="ChEBI" id="CHEBI:83088"/>
    </cofactor>
</comment>
<evidence type="ECO:0000256" key="1">
    <source>
        <dbReference type="ARBA" id="ARBA00001938"/>
    </source>
</evidence>
<keyword evidence="5 6" id="KW-0012">Acyltransferase</keyword>
<evidence type="ECO:0000256" key="2">
    <source>
        <dbReference type="ARBA" id="ARBA00007317"/>
    </source>
</evidence>
<dbReference type="EC" id="2.3.1.-" evidence="6"/>
<dbReference type="Pfam" id="PF00198">
    <property type="entry name" value="2-oxoacid_dh"/>
    <property type="match status" value="1"/>
</dbReference>
<protein>
    <recommendedName>
        <fullName evidence="6">Dihydrolipoamide acetyltransferase component of pyruvate dehydrogenase complex</fullName>
        <ecNumber evidence="6">2.3.1.-</ecNumber>
    </recommendedName>
</protein>
<comment type="similarity">
    <text evidence="2 6">Belongs to the 2-oxoacid dehydrogenase family.</text>
</comment>
<dbReference type="PROSITE" id="PS00189">
    <property type="entry name" value="LIPOYL"/>
    <property type="match status" value="1"/>
</dbReference>
<reference evidence="11" key="1">
    <citation type="submission" date="2023-07" db="EMBL/GenBank/DDBJ databases">
        <title>30 novel species of actinomycetes from the DSMZ collection.</title>
        <authorList>
            <person name="Nouioui I."/>
        </authorList>
    </citation>
    <scope>NUCLEOTIDE SEQUENCE [LARGE SCALE GENOMIC DNA]</scope>
    <source>
        <strain evidence="11">DSM 44399</strain>
    </source>
</reference>
<dbReference type="EMBL" id="JAVREH010000024">
    <property type="protein sequence ID" value="MDT0262889.1"/>
    <property type="molecule type" value="Genomic_DNA"/>
</dbReference>
<dbReference type="SUPFAM" id="SSF52777">
    <property type="entry name" value="CoA-dependent acyltransferases"/>
    <property type="match status" value="1"/>
</dbReference>
<evidence type="ECO:0000256" key="7">
    <source>
        <dbReference type="SAM" id="MobiDB-lite"/>
    </source>
</evidence>
<dbReference type="PANTHER" id="PTHR43178">
    <property type="entry name" value="DIHYDROLIPOAMIDE ACETYLTRANSFERASE COMPONENT OF PYRUVATE DEHYDROGENASE COMPLEX"/>
    <property type="match status" value="1"/>
</dbReference>
<feature type="region of interest" description="Disordered" evidence="7">
    <location>
        <begin position="147"/>
        <end position="170"/>
    </location>
</feature>
<dbReference type="Gene3D" id="2.40.50.100">
    <property type="match status" value="1"/>
</dbReference>
<dbReference type="PROSITE" id="PS51826">
    <property type="entry name" value="PSBD"/>
    <property type="match status" value="1"/>
</dbReference>
<dbReference type="InterPro" id="IPR050743">
    <property type="entry name" value="2-oxoacid_DH_E2_comp"/>
</dbReference>
<dbReference type="PANTHER" id="PTHR43178:SF5">
    <property type="entry name" value="LIPOAMIDE ACYLTRANSFERASE COMPONENT OF BRANCHED-CHAIN ALPHA-KETO ACID DEHYDROGENASE COMPLEX, MITOCHONDRIAL"/>
    <property type="match status" value="1"/>
</dbReference>
<evidence type="ECO:0000313" key="10">
    <source>
        <dbReference type="EMBL" id="MDT0262889.1"/>
    </source>
</evidence>
<dbReference type="InterPro" id="IPR000089">
    <property type="entry name" value="Biotin_lipoyl"/>
</dbReference>
<dbReference type="InterPro" id="IPR003016">
    <property type="entry name" value="2-oxoA_DH_lipoyl-BS"/>
</dbReference>
<gene>
    <name evidence="10" type="ORF">RM423_15950</name>
</gene>
<keyword evidence="4 6" id="KW-0450">Lipoyl</keyword>
<dbReference type="SUPFAM" id="SSF51230">
    <property type="entry name" value="Single hybrid motif"/>
    <property type="match status" value="1"/>
</dbReference>
<dbReference type="CDD" id="cd06849">
    <property type="entry name" value="lipoyl_domain"/>
    <property type="match status" value="1"/>
</dbReference>
<dbReference type="Pfam" id="PF00364">
    <property type="entry name" value="Biotin_lipoyl"/>
    <property type="match status" value="1"/>
</dbReference>
<feature type="region of interest" description="Disordered" evidence="7">
    <location>
        <begin position="86"/>
        <end position="135"/>
    </location>
</feature>
<feature type="domain" description="Peripheral subunit-binding (PSBD)" evidence="9">
    <location>
        <begin position="192"/>
        <end position="229"/>
    </location>
</feature>
<dbReference type="InterPro" id="IPR001078">
    <property type="entry name" value="2-oxoacid_DH_actylTfrase"/>
</dbReference>
<dbReference type="InterPro" id="IPR011053">
    <property type="entry name" value="Single_hybrid_motif"/>
</dbReference>
<evidence type="ECO:0000256" key="3">
    <source>
        <dbReference type="ARBA" id="ARBA00022679"/>
    </source>
</evidence>
<organism evidence="10 11">
    <name type="scientific">Jatrophihabitans lederbergiae</name>
    <dbReference type="NCBI Taxonomy" id="3075547"/>
    <lineage>
        <taxon>Bacteria</taxon>
        <taxon>Bacillati</taxon>
        <taxon>Actinomycetota</taxon>
        <taxon>Actinomycetes</taxon>
        <taxon>Jatrophihabitantales</taxon>
        <taxon>Jatrophihabitantaceae</taxon>
        <taxon>Jatrophihabitans</taxon>
    </lineage>
</organism>
<feature type="compositionally biased region" description="Low complexity" evidence="7">
    <location>
        <begin position="158"/>
        <end position="170"/>
    </location>
</feature>
<keyword evidence="11" id="KW-1185">Reference proteome</keyword>
<comment type="caution">
    <text evidence="10">The sequence shown here is derived from an EMBL/GenBank/DDBJ whole genome shotgun (WGS) entry which is preliminary data.</text>
</comment>
<proteinExistence type="inferred from homology"/>
<dbReference type="Gene3D" id="3.30.559.10">
    <property type="entry name" value="Chloramphenicol acetyltransferase-like domain"/>
    <property type="match status" value="1"/>
</dbReference>